<evidence type="ECO:0000256" key="5">
    <source>
        <dbReference type="SAM" id="MobiDB-lite"/>
    </source>
</evidence>
<name>A0A9P4PQ16_9PLEO</name>
<dbReference type="Proteomes" id="UP000799764">
    <property type="component" value="Unassembled WGS sequence"/>
</dbReference>
<sequence>MPAGREKLPSRRKHSFGGCKTCRRRHVKCDQIRPVCLACRAINVTCGGYEQGVKWLPPANLASTATGQLGNEGAGDNTTRHHLFSVSSRASMSQSLRQCLKSNSVDASLAQIETRTGYLQTYAEYISAGPFGVLNMAGPAPESTAEPAPVECPPIVQMDSTASENLLDDQTENEIGMLNVLNPIPSLVDWFDPNLGINDSLQWSDLFSLEFDAGNSLLMPQFTADYPEHGIAMLQPDSGTALSHDALHTEDPAPSNDVPSPVSARALDESCPFDAMIGPEQRAIYLAEVDSPTEAQFLLKHFYDFIIPGWSFMPSNAKSPWTVFQLSEASRSLSEMTFLQTGLLKRANAANLYGILACSAYHLSVRFSDRTTKEPEYWTGLFTRLRRQANVHMQMSLREELKGPVKAKYKDQLMAILAMLACATISGHHEDARRYIIDAERLVRVKGLAKGQISRKCRVLHHVYSWIRVVGESTYVLYDYAHYGSVIDNMSAAYRAERLHAGPDHAERPPVNDHNPRLDDFLRLEPHQSDSDLDIEEPKGDTGLHDIHLNDSRRDQNTMYNEIYGISETWLSLVSQTTRLANILDAANYGKSTDSHFLDFLHKRSSRLEHIICSWAFGDLAADEAPDGGNTSVGRPVNHHMIQAMNSALVILFYRRIRNVNPLILQGHVSSVVQSLRDYDEALLSEGLSGPGSAWPAFIAGCEALSHQNRTLLMAWLDKGFDKCGLETFNIAMKVMNTVWDRQKERMRTPNPGVASPNQSRMSRTSSDHHTWVEVCREQGAWVTLY</sequence>
<feature type="region of interest" description="Disordered" evidence="5">
    <location>
        <begin position="529"/>
        <end position="549"/>
    </location>
</feature>
<evidence type="ECO:0000256" key="1">
    <source>
        <dbReference type="ARBA" id="ARBA00023015"/>
    </source>
</evidence>
<feature type="domain" description="Zn(2)-C6 fungal-type" evidence="6">
    <location>
        <begin position="18"/>
        <end position="46"/>
    </location>
</feature>
<dbReference type="Gene3D" id="4.10.240.10">
    <property type="entry name" value="Zn(2)-C6 fungal-type DNA-binding domain"/>
    <property type="match status" value="1"/>
</dbReference>
<evidence type="ECO:0000256" key="3">
    <source>
        <dbReference type="ARBA" id="ARBA00023163"/>
    </source>
</evidence>
<dbReference type="InterPro" id="IPR036864">
    <property type="entry name" value="Zn2-C6_fun-type_DNA-bd_sf"/>
</dbReference>
<feature type="region of interest" description="Disordered" evidence="5">
    <location>
        <begin position="744"/>
        <end position="766"/>
    </location>
</feature>
<dbReference type="Pfam" id="PF11951">
    <property type="entry name" value="Fungal_trans_2"/>
    <property type="match status" value="1"/>
</dbReference>
<dbReference type="GO" id="GO:0003677">
    <property type="term" value="F:DNA binding"/>
    <property type="evidence" value="ECO:0007669"/>
    <property type="project" value="UniProtKB-KW"/>
</dbReference>
<dbReference type="InterPro" id="IPR050675">
    <property type="entry name" value="OAF3"/>
</dbReference>
<dbReference type="SMART" id="SM00066">
    <property type="entry name" value="GAL4"/>
    <property type="match status" value="1"/>
</dbReference>
<dbReference type="PANTHER" id="PTHR31069">
    <property type="entry name" value="OLEATE-ACTIVATED TRANSCRIPTION FACTOR 1-RELATED"/>
    <property type="match status" value="1"/>
</dbReference>
<feature type="region of interest" description="Disordered" evidence="5">
    <location>
        <begin position="242"/>
        <end position="262"/>
    </location>
</feature>
<dbReference type="EMBL" id="MU001497">
    <property type="protein sequence ID" value="KAF2447168.1"/>
    <property type="molecule type" value="Genomic_DNA"/>
</dbReference>
<accession>A0A9P4PQ16</accession>
<evidence type="ECO:0000313" key="8">
    <source>
        <dbReference type="Proteomes" id="UP000799764"/>
    </source>
</evidence>
<dbReference type="PROSITE" id="PS00463">
    <property type="entry name" value="ZN2_CY6_FUNGAL_1"/>
    <property type="match status" value="1"/>
</dbReference>
<evidence type="ECO:0000259" key="6">
    <source>
        <dbReference type="PROSITE" id="PS50048"/>
    </source>
</evidence>
<dbReference type="SUPFAM" id="SSF57701">
    <property type="entry name" value="Zn2/Cys6 DNA-binding domain"/>
    <property type="match status" value="1"/>
</dbReference>
<protein>
    <recommendedName>
        <fullName evidence="6">Zn(2)-C6 fungal-type domain-containing protein</fullName>
    </recommendedName>
</protein>
<dbReference type="AlphaFoldDB" id="A0A9P4PQ16"/>
<keyword evidence="3" id="KW-0804">Transcription</keyword>
<dbReference type="GO" id="GO:0008270">
    <property type="term" value="F:zinc ion binding"/>
    <property type="evidence" value="ECO:0007669"/>
    <property type="project" value="InterPro"/>
</dbReference>
<keyword evidence="2" id="KW-0238">DNA-binding</keyword>
<gene>
    <name evidence="7" type="ORF">P171DRAFT_471534</name>
</gene>
<dbReference type="Pfam" id="PF00172">
    <property type="entry name" value="Zn_clus"/>
    <property type="match status" value="1"/>
</dbReference>
<dbReference type="InterPro" id="IPR001138">
    <property type="entry name" value="Zn2Cys6_DnaBD"/>
</dbReference>
<organism evidence="7 8">
    <name type="scientific">Karstenula rhodostoma CBS 690.94</name>
    <dbReference type="NCBI Taxonomy" id="1392251"/>
    <lineage>
        <taxon>Eukaryota</taxon>
        <taxon>Fungi</taxon>
        <taxon>Dikarya</taxon>
        <taxon>Ascomycota</taxon>
        <taxon>Pezizomycotina</taxon>
        <taxon>Dothideomycetes</taxon>
        <taxon>Pleosporomycetidae</taxon>
        <taxon>Pleosporales</taxon>
        <taxon>Massarineae</taxon>
        <taxon>Didymosphaeriaceae</taxon>
        <taxon>Karstenula</taxon>
    </lineage>
</organism>
<keyword evidence="1" id="KW-0805">Transcription regulation</keyword>
<evidence type="ECO:0000256" key="2">
    <source>
        <dbReference type="ARBA" id="ARBA00023125"/>
    </source>
</evidence>
<dbReference type="CDD" id="cd00067">
    <property type="entry name" value="GAL4"/>
    <property type="match status" value="1"/>
</dbReference>
<dbReference type="OrthoDB" id="5089701at2759"/>
<keyword evidence="4" id="KW-0539">Nucleus</keyword>
<comment type="caution">
    <text evidence="7">The sequence shown here is derived from an EMBL/GenBank/DDBJ whole genome shotgun (WGS) entry which is preliminary data.</text>
</comment>
<evidence type="ECO:0000256" key="4">
    <source>
        <dbReference type="ARBA" id="ARBA00023242"/>
    </source>
</evidence>
<reference evidence="7" key="1">
    <citation type="journal article" date="2020" name="Stud. Mycol.">
        <title>101 Dothideomycetes genomes: a test case for predicting lifestyles and emergence of pathogens.</title>
        <authorList>
            <person name="Haridas S."/>
            <person name="Albert R."/>
            <person name="Binder M."/>
            <person name="Bloem J."/>
            <person name="Labutti K."/>
            <person name="Salamov A."/>
            <person name="Andreopoulos B."/>
            <person name="Baker S."/>
            <person name="Barry K."/>
            <person name="Bills G."/>
            <person name="Bluhm B."/>
            <person name="Cannon C."/>
            <person name="Castanera R."/>
            <person name="Culley D."/>
            <person name="Daum C."/>
            <person name="Ezra D."/>
            <person name="Gonzalez J."/>
            <person name="Henrissat B."/>
            <person name="Kuo A."/>
            <person name="Liang C."/>
            <person name="Lipzen A."/>
            <person name="Lutzoni F."/>
            <person name="Magnuson J."/>
            <person name="Mondo S."/>
            <person name="Nolan M."/>
            <person name="Ohm R."/>
            <person name="Pangilinan J."/>
            <person name="Park H.-J."/>
            <person name="Ramirez L."/>
            <person name="Alfaro M."/>
            <person name="Sun H."/>
            <person name="Tritt A."/>
            <person name="Yoshinaga Y."/>
            <person name="Zwiers L.-H."/>
            <person name="Turgeon B."/>
            <person name="Goodwin S."/>
            <person name="Spatafora J."/>
            <person name="Crous P."/>
            <person name="Grigoriev I."/>
        </authorList>
    </citation>
    <scope>NUCLEOTIDE SEQUENCE</scope>
    <source>
        <strain evidence="7">CBS 690.94</strain>
    </source>
</reference>
<evidence type="ECO:0000313" key="7">
    <source>
        <dbReference type="EMBL" id="KAF2447168.1"/>
    </source>
</evidence>
<dbReference type="PANTHER" id="PTHR31069:SF25">
    <property type="entry name" value="TRANSCRIPTION FACTOR, PUTATIVE (EUROFUNG)-RELATED"/>
    <property type="match status" value="1"/>
</dbReference>
<dbReference type="GO" id="GO:0000981">
    <property type="term" value="F:DNA-binding transcription factor activity, RNA polymerase II-specific"/>
    <property type="evidence" value="ECO:0007669"/>
    <property type="project" value="InterPro"/>
</dbReference>
<dbReference type="InterPro" id="IPR021858">
    <property type="entry name" value="Fun_TF"/>
</dbReference>
<dbReference type="PROSITE" id="PS50048">
    <property type="entry name" value="ZN2_CY6_FUNGAL_2"/>
    <property type="match status" value="1"/>
</dbReference>
<keyword evidence="8" id="KW-1185">Reference proteome</keyword>
<feature type="compositionally biased region" description="Polar residues" evidence="5">
    <location>
        <begin position="756"/>
        <end position="765"/>
    </location>
</feature>
<proteinExistence type="predicted"/>